<dbReference type="Pfam" id="PF00931">
    <property type="entry name" value="NB-ARC"/>
    <property type="match status" value="1"/>
</dbReference>
<dbReference type="AlphaFoldDB" id="A0A0D3EUS5"/>
<keyword evidence="5" id="KW-0611">Plant defense</keyword>
<feature type="domain" description="NB-ARC" evidence="7">
    <location>
        <begin position="188"/>
        <end position="363"/>
    </location>
</feature>
<dbReference type="Gramene" id="OBART01G33170.1">
    <property type="protein sequence ID" value="OBART01G33170.1"/>
    <property type="gene ID" value="OBART01G33170"/>
</dbReference>
<proteinExistence type="inferred from homology"/>
<dbReference type="Gene3D" id="3.40.50.300">
    <property type="entry name" value="P-loop containing nucleotide triphosphate hydrolases"/>
    <property type="match status" value="1"/>
</dbReference>
<dbReference type="Proteomes" id="UP000026960">
    <property type="component" value="Chromosome 1"/>
</dbReference>
<dbReference type="SUPFAM" id="SSF52058">
    <property type="entry name" value="L domain-like"/>
    <property type="match status" value="2"/>
</dbReference>
<evidence type="ECO:0000256" key="6">
    <source>
        <dbReference type="ARBA" id="ARBA00022840"/>
    </source>
</evidence>
<dbReference type="GO" id="GO:0043531">
    <property type="term" value="F:ADP binding"/>
    <property type="evidence" value="ECO:0007669"/>
    <property type="project" value="InterPro"/>
</dbReference>
<dbReference type="GO" id="GO:0009626">
    <property type="term" value="P:plant-type hypersensitive response"/>
    <property type="evidence" value="ECO:0007669"/>
    <property type="project" value="UniProtKB-ARBA"/>
</dbReference>
<evidence type="ECO:0000313" key="11">
    <source>
        <dbReference type="EnsemblPlants" id="OBART01G33170.1"/>
    </source>
</evidence>
<keyword evidence="2" id="KW-0433">Leucine-rich repeat</keyword>
<feature type="domain" description="Disease resistance N-terminal" evidence="8">
    <location>
        <begin position="28"/>
        <end position="96"/>
    </location>
</feature>
<evidence type="ECO:0000259" key="10">
    <source>
        <dbReference type="Pfam" id="PF25019"/>
    </source>
</evidence>
<keyword evidence="12" id="KW-1185">Reference proteome</keyword>
<dbReference type="Gene3D" id="3.80.10.10">
    <property type="entry name" value="Ribonuclease Inhibitor"/>
    <property type="match status" value="2"/>
</dbReference>
<dbReference type="Pfam" id="PF23559">
    <property type="entry name" value="WHD_DRP"/>
    <property type="match status" value="1"/>
</dbReference>
<dbReference type="PaxDb" id="65489-OBART01G33170.1"/>
<dbReference type="InterPro" id="IPR032675">
    <property type="entry name" value="LRR_dom_sf"/>
</dbReference>
<evidence type="ECO:0000313" key="12">
    <source>
        <dbReference type="Proteomes" id="UP000026960"/>
    </source>
</evidence>
<dbReference type="FunFam" id="1.10.10.10:FF:000322">
    <property type="entry name" value="Probable disease resistance protein At1g63360"/>
    <property type="match status" value="1"/>
</dbReference>
<dbReference type="InterPro" id="IPR002182">
    <property type="entry name" value="NB-ARC"/>
</dbReference>
<dbReference type="InterPro" id="IPR058922">
    <property type="entry name" value="WHD_DRP"/>
</dbReference>
<evidence type="ECO:0000256" key="5">
    <source>
        <dbReference type="ARBA" id="ARBA00022821"/>
    </source>
</evidence>
<feature type="domain" description="R13L1/DRL21-like LRR repeat region" evidence="10">
    <location>
        <begin position="671"/>
        <end position="800"/>
    </location>
</feature>
<evidence type="ECO:0000259" key="8">
    <source>
        <dbReference type="Pfam" id="PF18052"/>
    </source>
</evidence>
<comment type="similarity">
    <text evidence="1">Belongs to the disease resistance NB-LRR family.</text>
</comment>
<dbReference type="STRING" id="65489.A0A0D3EUS5"/>
<dbReference type="GO" id="GO:0042742">
    <property type="term" value="P:defense response to bacterium"/>
    <property type="evidence" value="ECO:0007669"/>
    <property type="project" value="UniProtKB-ARBA"/>
</dbReference>
<organism evidence="11">
    <name type="scientific">Oryza barthii</name>
    <dbReference type="NCBI Taxonomy" id="65489"/>
    <lineage>
        <taxon>Eukaryota</taxon>
        <taxon>Viridiplantae</taxon>
        <taxon>Streptophyta</taxon>
        <taxon>Embryophyta</taxon>
        <taxon>Tracheophyta</taxon>
        <taxon>Spermatophyta</taxon>
        <taxon>Magnoliopsida</taxon>
        <taxon>Liliopsida</taxon>
        <taxon>Poales</taxon>
        <taxon>Poaceae</taxon>
        <taxon>BOP clade</taxon>
        <taxon>Oryzoideae</taxon>
        <taxon>Oryzeae</taxon>
        <taxon>Oryzinae</taxon>
        <taxon>Oryza</taxon>
    </lineage>
</organism>
<evidence type="ECO:0000256" key="4">
    <source>
        <dbReference type="ARBA" id="ARBA00022741"/>
    </source>
</evidence>
<feature type="domain" description="Disease resistance protein winged helix" evidence="9">
    <location>
        <begin position="447"/>
        <end position="517"/>
    </location>
</feature>
<dbReference type="PRINTS" id="PR00364">
    <property type="entry name" value="DISEASERSIST"/>
</dbReference>
<dbReference type="GO" id="GO:0002758">
    <property type="term" value="P:innate immune response-activating signaling pathway"/>
    <property type="evidence" value="ECO:0007669"/>
    <property type="project" value="UniProtKB-ARBA"/>
</dbReference>
<dbReference type="SUPFAM" id="SSF52540">
    <property type="entry name" value="P-loop containing nucleoside triphosphate hydrolases"/>
    <property type="match status" value="1"/>
</dbReference>
<accession>A0A0D3EUS5</accession>
<dbReference type="Gene3D" id="1.10.10.10">
    <property type="entry name" value="Winged helix-like DNA-binding domain superfamily/Winged helix DNA-binding domain"/>
    <property type="match status" value="1"/>
</dbReference>
<dbReference type="InterPro" id="IPR027417">
    <property type="entry name" value="P-loop_NTPase"/>
</dbReference>
<dbReference type="HOGENOM" id="CLU_000837_8_0_1"/>
<protein>
    <recommendedName>
        <fullName evidence="13">Rp1-like protein</fullName>
    </recommendedName>
</protein>
<dbReference type="EnsemblPlants" id="OBART01G33170.1">
    <property type="protein sequence ID" value="OBART01G33170.1"/>
    <property type="gene ID" value="OBART01G33170"/>
</dbReference>
<dbReference type="Gene3D" id="1.20.5.4130">
    <property type="match status" value="1"/>
</dbReference>
<evidence type="ECO:0000256" key="3">
    <source>
        <dbReference type="ARBA" id="ARBA00022737"/>
    </source>
</evidence>
<dbReference type="InterPro" id="IPR056789">
    <property type="entry name" value="LRR_R13L1-DRL21"/>
</dbReference>
<evidence type="ECO:0000256" key="2">
    <source>
        <dbReference type="ARBA" id="ARBA00022614"/>
    </source>
</evidence>
<evidence type="ECO:0008006" key="13">
    <source>
        <dbReference type="Google" id="ProtNLM"/>
    </source>
</evidence>
<dbReference type="PANTHER" id="PTHR36766:SF60">
    <property type="entry name" value="NB-ARC DOMAIN-CONTAINING PROTEIN"/>
    <property type="match status" value="1"/>
</dbReference>
<evidence type="ECO:0000259" key="7">
    <source>
        <dbReference type="Pfam" id="PF00931"/>
    </source>
</evidence>
<dbReference type="InterPro" id="IPR036388">
    <property type="entry name" value="WH-like_DNA-bd_sf"/>
</dbReference>
<dbReference type="eggNOG" id="KOG4658">
    <property type="taxonomic scope" value="Eukaryota"/>
</dbReference>
<keyword evidence="3" id="KW-0677">Repeat</keyword>
<dbReference type="PANTHER" id="PTHR36766">
    <property type="entry name" value="PLANT BROAD-SPECTRUM MILDEW RESISTANCE PROTEIN RPW8"/>
    <property type="match status" value="1"/>
</dbReference>
<dbReference type="Pfam" id="PF25019">
    <property type="entry name" value="LRR_R13L1-DRL21"/>
    <property type="match status" value="1"/>
</dbReference>
<reference evidence="11" key="1">
    <citation type="journal article" date="2009" name="Rice">
        <title>De Novo Next Generation Sequencing of Plant Genomes.</title>
        <authorList>
            <person name="Rounsley S."/>
            <person name="Marri P.R."/>
            <person name="Yu Y."/>
            <person name="He R."/>
            <person name="Sisneros N."/>
            <person name="Goicoechea J.L."/>
            <person name="Lee S.J."/>
            <person name="Angelova A."/>
            <person name="Kudrna D."/>
            <person name="Luo M."/>
            <person name="Affourtit J."/>
            <person name="Desany B."/>
            <person name="Knight J."/>
            <person name="Niazi F."/>
            <person name="Egholm M."/>
            <person name="Wing R.A."/>
        </authorList>
    </citation>
    <scope>NUCLEOTIDE SEQUENCE [LARGE SCALE GENOMIC DNA]</scope>
    <source>
        <strain evidence="11">cv. IRGC 105608</strain>
    </source>
</reference>
<evidence type="ECO:0000256" key="1">
    <source>
        <dbReference type="ARBA" id="ARBA00008894"/>
    </source>
</evidence>
<keyword evidence="4" id="KW-0547">Nucleotide-binding</keyword>
<dbReference type="GO" id="GO:0005524">
    <property type="term" value="F:ATP binding"/>
    <property type="evidence" value="ECO:0007669"/>
    <property type="project" value="UniProtKB-KW"/>
</dbReference>
<name>A0A0D3EUS5_9ORYZ</name>
<dbReference type="InterPro" id="IPR041118">
    <property type="entry name" value="Rx_N"/>
</dbReference>
<dbReference type="Pfam" id="PF18052">
    <property type="entry name" value="Rx_N"/>
    <property type="match status" value="1"/>
</dbReference>
<evidence type="ECO:0000259" key="9">
    <source>
        <dbReference type="Pfam" id="PF23559"/>
    </source>
</evidence>
<sequence length="1268" mass="144150">MAEAVVLVALRWVASPIFTKFINRASTYLDKDVARELQELEATVLPQFQLVIEAAEKSPHRGKIEGWLRKLKAAFYDAEDLLDEHEYDILESEAEKGVQSSSMVTITKPLRAVSKKMSNLHPKDRKLICKLEELKEILAEAKSFRSLFGIQAVNGSVHMVTAPIRPHTNTTSLPTSKVIGRKKDRDLIIDTLCKHADTEASAARCYSTLAIVGIGGMGKTTLAQFVYNNEKVIKYFDARMWVCISRKLDVHRHTQEIIESAGMGECPRVSNLDTLQCKLRDMLQRSERFLLVLDDIWFDESKSEMEWDWEQLLAPLVSSRRGSKILVTSRRNALPAVLDCKKYFCLKNLKDTALLAIFKGHAFAGAETNDPQLRRKLEEIAEKISKRLGQSPLAAKAVGSQLSRKKDITTWRAALKSDSLSETRKALLRSYEKLDPRLQRCFLYCSLFPKGYWYEISYIVHLWVAEGLVDSSNSDMKMEDIGRDYFNELVSGSFFQQVSKSWNGIWYIMHDLFHDLAESLSREDFFRLEDDKVKEIPCTVRHLSVRVKSMKLHKQNICKLNHLRTVICIDPLMDDGTDVFDQVLRNQKKLRVLDLSFYNSSKLPESLNNKCKILPDKLCNLSKLRHLEGYIDQISSTPWEAPVPQIPNIGKLFSLQHINEFHVQKQKGYELRQLRDMNELGGRLRIMNLENVTGKDEALESMLHHKSYLKDLQLVWSCKDELNVEDSLYLESEILEGLVPPPQLEGLAIEGYRCATYPSWLKVPRFENLVSFELENCSALEDVPLNTEPLSHCAEISLKNISNLKTLPCFPAGLTYLLIEECPLLMFISNDEVEQQEQWENMTRADHFASQLALFSEADPDKFICGHIRKALLLEHSFLKQLMTKMDADLSENLRTIESALQGEIEEALLKESIIKAWVCCHELRRGLVYQSRTGLQLVPPSGLVCLFLISCSITDSALSSWFGSLTALKKFRFTDIMTLTTLPSEEVFRHSKKLEFVVIEQCWCIRSLGGLRAAASLITLGIMCCPSLQLARGSEYLPLSLEDLRVDHCVLTADFFCSDLPKLKKLYLNGCRSSASMSVGRLTSVESFDLRSLPDLCTFEGLSSLQFDLVQLIDVPKLTLECTSQFSITRALAVSNPVMLNHMLSAKGFTATDISLHDCKDPSVSLEVSANLTRVKSLELLRCEMKSLPTNLRCLSGLEKLAIWDCPNISTLPDLPSSLQHILIEGRELLKKSCRAPDGESWPKIAHIRWKEIECTHPQELENELWF</sequence>
<reference evidence="11" key="2">
    <citation type="submission" date="2015-03" db="UniProtKB">
        <authorList>
            <consortium name="EnsemblPlants"/>
        </authorList>
    </citation>
    <scope>IDENTIFICATION</scope>
</reference>
<keyword evidence="6" id="KW-0067">ATP-binding</keyword>